<dbReference type="Proteomes" id="UP000317243">
    <property type="component" value="Unassembled WGS sequence"/>
</dbReference>
<evidence type="ECO:0000313" key="5">
    <source>
        <dbReference type="Proteomes" id="UP000317243"/>
    </source>
</evidence>
<dbReference type="InterPro" id="IPR002372">
    <property type="entry name" value="PQQ_rpt_dom"/>
</dbReference>
<proteinExistence type="predicted"/>
<keyword evidence="2" id="KW-0732">Signal</keyword>
<reference evidence="4 5" key="1">
    <citation type="submission" date="2019-02" db="EMBL/GenBank/DDBJ databases">
        <title>Deep-cultivation of Planctomycetes and their phenomic and genomic characterization uncovers novel biology.</title>
        <authorList>
            <person name="Wiegand S."/>
            <person name="Jogler M."/>
            <person name="Boedeker C."/>
            <person name="Pinto D."/>
            <person name="Vollmers J."/>
            <person name="Rivas-Marin E."/>
            <person name="Kohn T."/>
            <person name="Peeters S.H."/>
            <person name="Heuer A."/>
            <person name="Rast P."/>
            <person name="Oberbeckmann S."/>
            <person name="Bunk B."/>
            <person name="Jeske O."/>
            <person name="Meyerdierks A."/>
            <person name="Storesund J.E."/>
            <person name="Kallscheuer N."/>
            <person name="Luecker S."/>
            <person name="Lage O.M."/>
            <person name="Pohl T."/>
            <person name="Merkel B.J."/>
            <person name="Hornburger P."/>
            <person name="Mueller R.-W."/>
            <person name="Bruemmer F."/>
            <person name="Labrenz M."/>
            <person name="Spormann A.M."/>
            <person name="Op Den Camp H."/>
            <person name="Overmann J."/>
            <person name="Amann R."/>
            <person name="Jetten M.S.M."/>
            <person name="Mascher T."/>
            <person name="Medema M.H."/>
            <person name="Devos D.P."/>
            <person name="Kaster A.-K."/>
            <person name="Ovreas L."/>
            <person name="Rohde M."/>
            <person name="Galperin M.Y."/>
            <person name="Jogler C."/>
        </authorList>
    </citation>
    <scope>NUCLEOTIDE SEQUENCE [LARGE SCALE GENOMIC DNA]</scope>
    <source>
        <strain evidence="4 5">KOR42</strain>
    </source>
</reference>
<feature type="compositionally biased region" description="Gly residues" evidence="1">
    <location>
        <begin position="375"/>
        <end position="396"/>
    </location>
</feature>
<accession>A0A5C5X0X4</accession>
<dbReference type="Gene3D" id="2.40.10.480">
    <property type="match status" value="1"/>
</dbReference>
<dbReference type="PANTHER" id="PTHR34512:SF30">
    <property type="entry name" value="OUTER MEMBRANE PROTEIN ASSEMBLY FACTOR BAMB"/>
    <property type="match status" value="1"/>
</dbReference>
<feature type="signal peptide" evidence="2">
    <location>
        <begin position="1"/>
        <end position="23"/>
    </location>
</feature>
<comment type="caution">
    <text evidence="4">The sequence shown here is derived from an EMBL/GenBank/DDBJ whole genome shotgun (WGS) entry which is preliminary data.</text>
</comment>
<name>A0A5C5X0X4_9PLAN</name>
<evidence type="ECO:0000256" key="2">
    <source>
        <dbReference type="SAM" id="SignalP"/>
    </source>
</evidence>
<feature type="chain" id="PRO_5022904530" evidence="2">
    <location>
        <begin position="24"/>
        <end position="467"/>
    </location>
</feature>
<evidence type="ECO:0000256" key="1">
    <source>
        <dbReference type="SAM" id="MobiDB-lite"/>
    </source>
</evidence>
<dbReference type="AlphaFoldDB" id="A0A5C5X0X4"/>
<evidence type="ECO:0000259" key="3">
    <source>
        <dbReference type="Pfam" id="PF13360"/>
    </source>
</evidence>
<keyword evidence="5" id="KW-1185">Reference proteome</keyword>
<dbReference type="Pfam" id="PF13360">
    <property type="entry name" value="PQQ_2"/>
    <property type="match status" value="1"/>
</dbReference>
<dbReference type="Gene3D" id="2.130.10.10">
    <property type="entry name" value="YVTN repeat-like/Quinoprotein amine dehydrogenase"/>
    <property type="match status" value="1"/>
</dbReference>
<evidence type="ECO:0000313" key="4">
    <source>
        <dbReference type="EMBL" id="TWT56794.1"/>
    </source>
</evidence>
<organism evidence="4 5">
    <name type="scientific">Thalassoglobus neptunius</name>
    <dbReference type="NCBI Taxonomy" id="1938619"/>
    <lineage>
        <taxon>Bacteria</taxon>
        <taxon>Pseudomonadati</taxon>
        <taxon>Planctomycetota</taxon>
        <taxon>Planctomycetia</taxon>
        <taxon>Planctomycetales</taxon>
        <taxon>Planctomycetaceae</taxon>
        <taxon>Thalassoglobus</taxon>
    </lineage>
</organism>
<sequence length="467" mass="50422" precursor="true">MIRRGLLAWSMCASLAVTLTVHADDWMRFRGPNGSGVSDDDSIPTEWSDTENMSWKAELPGPGSSSPIIVGDRVFITCWSGYGTDSDNPGNKEDLKLHLVCLNRTDGEILWTGDIEPTGKEEDYRGMFAQHGYASHTPASDGKNIYAYFGKSGAVAFDLDGNRLWDASIGTESDPRGWGSASSPVLVGDKMIIPATAESQALVALDKETGEEVWRQEAQGFTGTWGTPVVCQREDGLEDLVIGVPYEVWGFNPETGKMRWFAESVESDSMCSSVIEHEGTIYLIEGRSGGSIAIRSGGKGDVTDTNVLWSGRERGRISTPVFYNQRIYWISGGIVSCIDAKTGDQLFQARLQSGGDRGRDEQSADRDGSRESARGGPGGGFGRGSGGGRSRGGMGGQSYASPVVAGDQMYYVDRSGTTYVIGLGDEYKLLATNQFSDDDSDFSGTPAISDGQLFIRSNKYLYCIAEE</sequence>
<protein>
    <submittedName>
        <fullName evidence="4">Outer membrane biogenesis protein BamB</fullName>
    </submittedName>
</protein>
<dbReference type="InterPro" id="IPR015943">
    <property type="entry name" value="WD40/YVTN_repeat-like_dom_sf"/>
</dbReference>
<dbReference type="InterPro" id="IPR011047">
    <property type="entry name" value="Quinoprotein_ADH-like_sf"/>
</dbReference>
<feature type="domain" description="Pyrrolo-quinoline quinone repeat" evidence="3">
    <location>
        <begin position="154"/>
        <end position="417"/>
    </location>
</feature>
<dbReference type="EMBL" id="SIHI01000001">
    <property type="protein sequence ID" value="TWT56794.1"/>
    <property type="molecule type" value="Genomic_DNA"/>
</dbReference>
<dbReference type="PANTHER" id="PTHR34512">
    <property type="entry name" value="CELL SURFACE PROTEIN"/>
    <property type="match status" value="1"/>
</dbReference>
<feature type="region of interest" description="Disordered" evidence="1">
    <location>
        <begin position="351"/>
        <end position="398"/>
    </location>
</feature>
<feature type="compositionally biased region" description="Basic and acidic residues" evidence="1">
    <location>
        <begin position="356"/>
        <end position="373"/>
    </location>
</feature>
<dbReference type="SUPFAM" id="SSF50998">
    <property type="entry name" value="Quinoprotein alcohol dehydrogenase-like"/>
    <property type="match status" value="2"/>
</dbReference>
<dbReference type="InterPro" id="IPR018391">
    <property type="entry name" value="PQQ_b-propeller_rpt"/>
</dbReference>
<dbReference type="RefSeq" id="WP_231740553.1">
    <property type="nucleotide sequence ID" value="NZ_SIHI01000001.1"/>
</dbReference>
<dbReference type="SMART" id="SM00564">
    <property type="entry name" value="PQQ"/>
    <property type="match status" value="2"/>
</dbReference>
<gene>
    <name evidence="4" type="ORF">KOR42_01490</name>
</gene>